<protein>
    <submittedName>
        <fullName evidence="3">DUF4817 domain-containing protein</fullName>
    </submittedName>
</protein>
<dbReference type="Proteomes" id="UP000887013">
    <property type="component" value="Unassembled WGS sequence"/>
</dbReference>
<reference evidence="3" key="1">
    <citation type="submission" date="2020-08" db="EMBL/GenBank/DDBJ databases">
        <title>Multicomponent nature underlies the extraordinary mechanical properties of spider dragline silk.</title>
        <authorList>
            <person name="Kono N."/>
            <person name="Nakamura H."/>
            <person name="Mori M."/>
            <person name="Yoshida Y."/>
            <person name="Ohtoshi R."/>
            <person name="Malay A.D."/>
            <person name="Moran D.A.P."/>
            <person name="Tomita M."/>
            <person name="Numata K."/>
            <person name="Arakawa K."/>
        </authorList>
    </citation>
    <scope>NUCLEOTIDE SEQUENCE</scope>
</reference>
<dbReference type="OrthoDB" id="6628920at2759"/>
<feature type="compositionally biased region" description="Polar residues" evidence="1">
    <location>
        <begin position="90"/>
        <end position="106"/>
    </location>
</feature>
<comment type="caution">
    <text evidence="3">The sequence shown here is derived from an EMBL/GenBank/DDBJ whole genome shotgun (WGS) entry which is preliminary data.</text>
</comment>
<dbReference type="InterPro" id="IPR032135">
    <property type="entry name" value="DUF4817"/>
</dbReference>
<name>A0A8X6NN83_NEPPI</name>
<evidence type="ECO:0000259" key="2">
    <source>
        <dbReference type="Pfam" id="PF16087"/>
    </source>
</evidence>
<keyword evidence="4" id="KW-1185">Reference proteome</keyword>
<evidence type="ECO:0000313" key="4">
    <source>
        <dbReference type="Proteomes" id="UP000887013"/>
    </source>
</evidence>
<dbReference type="AlphaFoldDB" id="A0A8X6NN83"/>
<feature type="compositionally biased region" description="Basic residues" evidence="1">
    <location>
        <begin position="80"/>
        <end position="89"/>
    </location>
</feature>
<feature type="domain" description="DUF4817" evidence="2">
    <location>
        <begin position="5"/>
        <end position="57"/>
    </location>
</feature>
<dbReference type="EMBL" id="BMAW01011132">
    <property type="protein sequence ID" value="GFT22122.1"/>
    <property type="molecule type" value="Genomic_DNA"/>
</dbReference>
<organism evidence="3 4">
    <name type="scientific">Nephila pilipes</name>
    <name type="common">Giant wood spider</name>
    <name type="synonym">Nephila maculata</name>
    <dbReference type="NCBI Taxonomy" id="299642"/>
    <lineage>
        <taxon>Eukaryota</taxon>
        <taxon>Metazoa</taxon>
        <taxon>Ecdysozoa</taxon>
        <taxon>Arthropoda</taxon>
        <taxon>Chelicerata</taxon>
        <taxon>Arachnida</taxon>
        <taxon>Araneae</taxon>
        <taxon>Araneomorphae</taxon>
        <taxon>Entelegynae</taxon>
        <taxon>Araneoidea</taxon>
        <taxon>Nephilidae</taxon>
        <taxon>Nephila</taxon>
    </lineage>
</organism>
<proteinExistence type="predicted"/>
<evidence type="ECO:0000313" key="3">
    <source>
        <dbReference type="EMBL" id="GFT22122.1"/>
    </source>
</evidence>
<sequence length="106" mass="11855">MQWRSEERTFAVATYFSNLNSIIASQRAFRKKFKIAPKGPDLKSIVQQVDTFMNTGIKKNPGSSKTTMTPEDVERVRKAVLKSPKRSASKHATSLPLSSYSETNSS</sequence>
<dbReference type="Pfam" id="PF16087">
    <property type="entry name" value="DUF4817"/>
    <property type="match status" value="1"/>
</dbReference>
<gene>
    <name evidence="3" type="primary">g.4296</name>
    <name evidence="3" type="ORF">NPIL_236601</name>
</gene>
<accession>A0A8X6NN83</accession>
<feature type="region of interest" description="Disordered" evidence="1">
    <location>
        <begin position="80"/>
        <end position="106"/>
    </location>
</feature>
<evidence type="ECO:0000256" key="1">
    <source>
        <dbReference type="SAM" id="MobiDB-lite"/>
    </source>
</evidence>